<dbReference type="RefSeq" id="WP_153460224.1">
    <property type="nucleotide sequence ID" value="NZ_WBOF01000001.1"/>
</dbReference>
<dbReference type="AlphaFoldDB" id="A0A6N7KJH2"/>
<accession>A0A6N7KJH2</accession>
<dbReference type="Proteomes" id="UP000450000">
    <property type="component" value="Unassembled WGS sequence"/>
</dbReference>
<evidence type="ECO:0000313" key="1">
    <source>
        <dbReference type="EMBL" id="MQS11650.1"/>
    </source>
</evidence>
<name>A0A6N7KJH2_9ACTN</name>
<dbReference type="OrthoDB" id="4324768at2"/>
<dbReference type="EMBL" id="WBOF01000001">
    <property type="protein sequence ID" value="MQS11650.1"/>
    <property type="molecule type" value="Genomic_DNA"/>
</dbReference>
<comment type="caution">
    <text evidence="1">The sequence shown here is derived from an EMBL/GenBank/DDBJ whole genome shotgun (WGS) entry which is preliminary data.</text>
</comment>
<sequence>MNDPRDGDDPSDTAVVVVTDRAAQRAKELGVTEALEALRTELEHRPRLGRHIRTVTEGGQEVEAYSTRIEGSPAADRPAVNVVHAYAPAPPWPPTVRIAAVVPEDPLHRQP</sequence>
<gene>
    <name evidence="1" type="ORF">F7Q99_04935</name>
</gene>
<protein>
    <submittedName>
        <fullName evidence="1">Uncharacterized protein</fullName>
    </submittedName>
</protein>
<reference evidence="1 2" key="1">
    <citation type="submission" date="2019-09" db="EMBL/GenBank/DDBJ databases">
        <title>Genome Sequences of Streptomyces kaniharaensis ATCC 21070.</title>
        <authorList>
            <person name="Zhu W."/>
            <person name="De Crecy-Lagard V."/>
            <person name="Richards N.G."/>
        </authorList>
    </citation>
    <scope>NUCLEOTIDE SEQUENCE [LARGE SCALE GENOMIC DNA]</scope>
    <source>
        <strain evidence="1 2">SF-557</strain>
    </source>
</reference>
<organism evidence="1 2">
    <name type="scientific">Streptomyces kaniharaensis</name>
    <dbReference type="NCBI Taxonomy" id="212423"/>
    <lineage>
        <taxon>Bacteria</taxon>
        <taxon>Bacillati</taxon>
        <taxon>Actinomycetota</taxon>
        <taxon>Actinomycetes</taxon>
        <taxon>Kitasatosporales</taxon>
        <taxon>Streptomycetaceae</taxon>
        <taxon>Streptomyces</taxon>
    </lineage>
</organism>
<keyword evidence="2" id="KW-1185">Reference proteome</keyword>
<evidence type="ECO:0000313" key="2">
    <source>
        <dbReference type="Proteomes" id="UP000450000"/>
    </source>
</evidence>
<proteinExistence type="predicted"/>